<dbReference type="Proteomes" id="UP000192343">
    <property type="component" value="Unassembled WGS sequence"/>
</dbReference>
<sequence length="84" mass="9614">MASLTIRNLDKEIKSRLRVLAARHDRSMEEEARCILGEVLTREENEKENSGLGSRIHRRFSDTGGIELSIPERREPARAAEIIE</sequence>
<feature type="domain" description="Antitoxin FitA-like ribbon-helix-helix" evidence="1">
    <location>
        <begin position="2"/>
        <end position="39"/>
    </location>
</feature>
<accession>A0A1Y1S1L8</accession>
<comment type="caution">
    <text evidence="2">The sequence shown here is derived from an EMBL/GenBank/DDBJ whole genome shotgun (WGS) entry which is preliminary data.</text>
</comment>
<dbReference type="InterPro" id="IPR010985">
    <property type="entry name" value="Ribbon_hlx_hlx"/>
</dbReference>
<evidence type="ECO:0000313" key="3">
    <source>
        <dbReference type="Proteomes" id="UP000192343"/>
    </source>
</evidence>
<keyword evidence="3" id="KW-1185">Reference proteome</keyword>
<dbReference type="GO" id="GO:0006355">
    <property type="term" value="P:regulation of DNA-templated transcription"/>
    <property type="evidence" value="ECO:0007669"/>
    <property type="project" value="InterPro"/>
</dbReference>
<dbReference type="OrthoDB" id="27260at2"/>
<dbReference type="SUPFAM" id="SSF47598">
    <property type="entry name" value="Ribbon-helix-helix"/>
    <property type="match status" value="1"/>
</dbReference>
<dbReference type="EMBL" id="MWQY01000003">
    <property type="protein sequence ID" value="ORC37408.1"/>
    <property type="molecule type" value="Genomic_DNA"/>
</dbReference>
<gene>
    <name evidence="2" type="ORF">B4O97_04065</name>
</gene>
<dbReference type="InterPro" id="IPR053853">
    <property type="entry name" value="FitA-like_RHH"/>
</dbReference>
<dbReference type="AlphaFoldDB" id="A0A1Y1S1L8"/>
<dbReference type="STRING" id="1963862.B4O97_04065"/>
<protein>
    <submittedName>
        <fullName evidence="2">Plasmid stabilization protein</fullName>
    </submittedName>
</protein>
<name>A0A1Y1S1L8_9SPIO</name>
<evidence type="ECO:0000313" key="2">
    <source>
        <dbReference type="EMBL" id="ORC37408.1"/>
    </source>
</evidence>
<evidence type="ECO:0000259" key="1">
    <source>
        <dbReference type="Pfam" id="PF22513"/>
    </source>
</evidence>
<proteinExistence type="predicted"/>
<dbReference type="Gene3D" id="1.10.1220.10">
    <property type="entry name" value="Met repressor-like"/>
    <property type="match status" value="1"/>
</dbReference>
<dbReference type="Pfam" id="PF22513">
    <property type="entry name" value="FitA-like_RHH"/>
    <property type="match status" value="1"/>
</dbReference>
<organism evidence="2 3">
    <name type="scientific">Marispirochaeta aestuarii</name>
    <dbReference type="NCBI Taxonomy" id="1963862"/>
    <lineage>
        <taxon>Bacteria</taxon>
        <taxon>Pseudomonadati</taxon>
        <taxon>Spirochaetota</taxon>
        <taxon>Spirochaetia</taxon>
        <taxon>Spirochaetales</taxon>
        <taxon>Spirochaetaceae</taxon>
        <taxon>Marispirochaeta</taxon>
    </lineage>
</organism>
<dbReference type="RefSeq" id="WP_083048641.1">
    <property type="nucleotide sequence ID" value="NZ_MWQY01000003.1"/>
</dbReference>
<dbReference type="InterPro" id="IPR013321">
    <property type="entry name" value="Arc_rbn_hlx_hlx"/>
</dbReference>
<reference evidence="2 3" key="1">
    <citation type="submission" date="2017-03" db="EMBL/GenBank/DDBJ databases">
        <title>Draft Genome sequence of Marispirochaeta sp. strain JC444.</title>
        <authorList>
            <person name="Shivani Y."/>
            <person name="Subhash Y."/>
            <person name="Sasikala C."/>
            <person name="Ramana C."/>
        </authorList>
    </citation>
    <scope>NUCLEOTIDE SEQUENCE [LARGE SCALE GENOMIC DNA]</scope>
    <source>
        <strain evidence="2 3">JC444</strain>
    </source>
</reference>